<keyword evidence="2" id="KW-0614">Plasmid</keyword>
<gene>
    <name evidence="2" type="ORF">QN217_11250</name>
</gene>
<proteinExistence type="predicted"/>
<dbReference type="AlphaFoldDB" id="A0AB39UG47"/>
<protein>
    <submittedName>
        <fullName evidence="2">Uncharacterized protein</fullName>
    </submittedName>
</protein>
<feature type="region of interest" description="Disordered" evidence="1">
    <location>
        <begin position="303"/>
        <end position="335"/>
    </location>
</feature>
<reference evidence="2" key="1">
    <citation type="submission" date="2023-07" db="EMBL/GenBank/DDBJ databases">
        <title>Bifidobacterium aquikefiriaerophilum sp. nov. and Bifidobacterium eccum sp. nov., isolated from water kefir.</title>
        <authorList>
            <person name="Breselge S."/>
            <person name="Bellassi P."/>
            <person name="Barcenilla C."/>
            <person name="Alvarez-Ordonez A."/>
            <person name="Morelli L."/>
            <person name="Cotter P.D."/>
        </authorList>
    </citation>
    <scope>NUCLEOTIDE SEQUENCE</scope>
    <source>
        <strain evidence="2">WK048_4_13</strain>
        <plasmid evidence="2">unnamed3</plasmid>
    </source>
</reference>
<sequence length="335" mass="36868">MQFPGHAPDLFAQLVYQGVDPSYQPVQSHALRDAAPRLHPPRRIPLMDGWRCLDPPSLQALLADVEPFGQQPVAFARPACSQRLERLAFVERVRRDAHPLPLLAIALVELLHAGGLVDERDALPGFVELVFLAALDPRPPVGVKLPVGYEDVRVRVVATPVLVYRVRGGIAARVQLAADEPFHHLTPLLGRELSGQGNHDFLRRASVGGTLHRLNPVEQRLGIPQPLVGTLGQQRMRLDDPLTARKPVVRHAEPLIPDPLGGDVRQGRAGGRAGGTRHVAHMQRVDSHQPHPFGKRFSRVRPALVNPSGDAHGSDPRWSPPEGRELQGQNPWNPR</sequence>
<dbReference type="EMBL" id="CP129678">
    <property type="protein sequence ID" value="XDS47757.1"/>
    <property type="molecule type" value="Genomic_DNA"/>
</dbReference>
<geneLocation type="plasmid" evidence="2">
    <name>unnamed3</name>
</geneLocation>
<organism evidence="2">
    <name type="scientific">Bifidobacterium fermentum</name>
    <dbReference type="NCBI Taxonomy" id="3059035"/>
    <lineage>
        <taxon>Bacteria</taxon>
        <taxon>Bacillati</taxon>
        <taxon>Actinomycetota</taxon>
        <taxon>Actinomycetes</taxon>
        <taxon>Bifidobacteriales</taxon>
        <taxon>Bifidobacteriaceae</taxon>
        <taxon>Bifidobacterium</taxon>
    </lineage>
</organism>
<evidence type="ECO:0000313" key="2">
    <source>
        <dbReference type="EMBL" id="XDS47757.1"/>
    </source>
</evidence>
<name>A0AB39UG47_9BIFI</name>
<evidence type="ECO:0000256" key="1">
    <source>
        <dbReference type="SAM" id="MobiDB-lite"/>
    </source>
</evidence>
<accession>A0AB39UG47</accession>
<feature type="region of interest" description="Disordered" evidence="1">
    <location>
        <begin position="253"/>
        <end position="275"/>
    </location>
</feature>